<organism evidence="2 3">
    <name type="scientific">Favolaschia claudopus</name>
    <dbReference type="NCBI Taxonomy" id="2862362"/>
    <lineage>
        <taxon>Eukaryota</taxon>
        <taxon>Fungi</taxon>
        <taxon>Dikarya</taxon>
        <taxon>Basidiomycota</taxon>
        <taxon>Agaricomycotina</taxon>
        <taxon>Agaricomycetes</taxon>
        <taxon>Agaricomycetidae</taxon>
        <taxon>Agaricales</taxon>
        <taxon>Marasmiineae</taxon>
        <taxon>Mycenaceae</taxon>
        <taxon>Favolaschia</taxon>
    </lineage>
</organism>
<dbReference type="PANTHER" id="PTHR33927:SF1">
    <property type="entry name" value="TRANSMEMBRANE PROTEIN"/>
    <property type="match status" value="1"/>
</dbReference>
<keyword evidence="1" id="KW-0472">Membrane</keyword>
<feature type="transmembrane region" description="Helical" evidence="1">
    <location>
        <begin position="78"/>
        <end position="96"/>
    </location>
</feature>
<evidence type="ECO:0000313" key="2">
    <source>
        <dbReference type="EMBL" id="KAK7013126.1"/>
    </source>
</evidence>
<keyword evidence="3" id="KW-1185">Reference proteome</keyword>
<comment type="caution">
    <text evidence="2">The sequence shown here is derived from an EMBL/GenBank/DDBJ whole genome shotgun (WGS) entry which is preliminary data.</text>
</comment>
<evidence type="ECO:0000313" key="3">
    <source>
        <dbReference type="Proteomes" id="UP001362999"/>
    </source>
</evidence>
<keyword evidence="1" id="KW-0812">Transmembrane</keyword>
<keyword evidence="1" id="KW-1133">Transmembrane helix</keyword>
<accession>A0AAW0AJ03</accession>
<feature type="transmembrane region" description="Helical" evidence="1">
    <location>
        <begin position="54"/>
        <end position="72"/>
    </location>
</feature>
<dbReference type="PANTHER" id="PTHR33927">
    <property type="entry name" value="TRANSMEMBRANE PROTEIN"/>
    <property type="match status" value="1"/>
</dbReference>
<proteinExistence type="predicted"/>
<sequence length="172" mass="19355">MSEVVTQPPSHSYATSTSSDDKAVKVELELPPKQGNSSLARWLHHVAFTYYRKTFTVIFVANLVAFIVIITTNNGHPLAPNVGSAASVNLMIALLFRQENFVNLCYEIALACPHRAPVWLRRRLAKVFHYGGTARTDNYVNKLLHPKKEIRKHDRAHLATKLAARPRSQATR</sequence>
<dbReference type="InterPro" id="IPR052979">
    <property type="entry name" value="Adenylate-forming_domain"/>
</dbReference>
<gene>
    <name evidence="2" type="ORF">R3P38DRAFT_2789140</name>
</gene>
<protein>
    <submittedName>
        <fullName evidence="2">Uncharacterized protein</fullName>
    </submittedName>
</protein>
<dbReference type="AlphaFoldDB" id="A0AAW0AJ03"/>
<reference evidence="2 3" key="1">
    <citation type="journal article" date="2024" name="J Genomics">
        <title>Draft genome sequencing and assembly of Favolaschia claudopus CIRM-BRFM 2984 isolated from oak limbs.</title>
        <authorList>
            <person name="Navarro D."/>
            <person name="Drula E."/>
            <person name="Chaduli D."/>
            <person name="Cazenave R."/>
            <person name="Ahrendt S."/>
            <person name="Wang J."/>
            <person name="Lipzen A."/>
            <person name="Daum C."/>
            <person name="Barry K."/>
            <person name="Grigoriev I.V."/>
            <person name="Favel A."/>
            <person name="Rosso M.N."/>
            <person name="Martin F."/>
        </authorList>
    </citation>
    <scope>NUCLEOTIDE SEQUENCE [LARGE SCALE GENOMIC DNA]</scope>
    <source>
        <strain evidence="2 3">CIRM-BRFM 2984</strain>
    </source>
</reference>
<dbReference type="Proteomes" id="UP001362999">
    <property type="component" value="Unassembled WGS sequence"/>
</dbReference>
<dbReference type="EMBL" id="JAWWNJ010000061">
    <property type="protein sequence ID" value="KAK7013126.1"/>
    <property type="molecule type" value="Genomic_DNA"/>
</dbReference>
<evidence type="ECO:0000256" key="1">
    <source>
        <dbReference type="SAM" id="Phobius"/>
    </source>
</evidence>
<name>A0AAW0AJ03_9AGAR</name>